<comment type="pathway">
    <text evidence="5">Protein modification; protein ubiquitination.</text>
</comment>
<keyword evidence="7" id="KW-0812">Transmembrane</keyword>
<feature type="compositionally biased region" description="Polar residues" evidence="6">
    <location>
        <begin position="1"/>
        <end position="22"/>
    </location>
</feature>
<dbReference type="SUPFAM" id="SSF47668">
    <property type="entry name" value="N-terminal domain of cbl (N-cbl)"/>
    <property type="match status" value="1"/>
</dbReference>
<keyword evidence="7" id="KW-0472">Membrane</keyword>
<organism evidence="10 11">
    <name type="scientific">Cyprinus carpio</name>
    <name type="common">Common carp</name>
    <dbReference type="NCBI Taxonomy" id="7962"/>
    <lineage>
        <taxon>Eukaryota</taxon>
        <taxon>Metazoa</taxon>
        <taxon>Chordata</taxon>
        <taxon>Craniata</taxon>
        <taxon>Vertebrata</taxon>
        <taxon>Euteleostomi</taxon>
        <taxon>Actinopterygii</taxon>
        <taxon>Neopterygii</taxon>
        <taxon>Teleostei</taxon>
        <taxon>Ostariophysi</taxon>
        <taxon>Cypriniformes</taxon>
        <taxon>Cyprinidae</taxon>
        <taxon>Cyprininae</taxon>
        <taxon>Cyprinus</taxon>
    </lineage>
</organism>
<feature type="transmembrane region" description="Helical" evidence="7">
    <location>
        <begin position="174"/>
        <end position="198"/>
    </location>
</feature>
<comment type="function">
    <text evidence="5">E3 ubiquitin-protein ligase which accepts ubiquitin from specific E2 ubiquitin-conjugating enzymes, and transfers it to substrates, generally promoting their degradation by the proteasome.</text>
</comment>
<dbReference type="Gene3D" id="1.20.930.20">
    <property type="entry name" value="Adaptor protein Cbl, N-terminal domain"/>
    <property type="match status" value="1"/>
</dbReference>
<dbReference type="UniPathway" id="UPA00143"/>
<feature type="region of interest" description="Disordered" evidence="6">
    <location>
        <begin position="379"/>
        <end position="405"/>
    </location>
</feature>
<dbReference type="GO" id="GO:0005509">
    <property type="term" value="F:calcium ion binding"/>
    <property type="evidence" value="ECO:0007669"/>
    <property type="project" value="UniProtKB-UniRule"/>
</dbReference>
<dbReference type="InterPro" id="IPR014742">
    <property type="entry name" value="Adaptor_Cbl_SH2-like"/>
</dbReference>
<dbReference type="GO" id="GO:0045121">
    <property type="term" value="C:membrane raft"/>
    <property type="evidence" value="ECO:0007669"/>
    <property type="project" value="TreeGrafter"/>
</dbReference>
<evidence type="ECO:0000259" key="9">
    <source>
        <dbReference type="PROSITE" id="PS51506"/>
    </source>
</evidence>
<dbReference type="GO" id="GO:0023051">
    <property type="term" value="P:regulation of signaling"/>
    <property type="evidence" value="ECO:0007669"/>
    <property type="project" value="InterPro"/>
</dbReference>
<dbReference type="Pfam" id="PF02762">
    <property type="entry name" value="Cbl_N3"/>
    <property type="match status" value="1"/>
</dbReference>
<evidence type="ECO:0000256" key="7">
    <source>
        <dbReference type="SAM" id="Phobius"/>
    </source>
</evidence>
<dbReference type="InterPro" id="IPR003153">
    <property type="entry name" value="Adaptor_Cbl_N_hlx"/>
</dbReference>
<dbReference type="Gene3D" id="3.30.40.10">
    <property type="entry name" value="Zinc/RING finger domain, C3HC4 (zinc finger)"/>
    <property type="match status" value="1"/>
</dbReference>
<feature type="region of interest" description="Disordered" evidence="6">
    <location>
        <begin position="422"/>
        <end position="457"/>
    </location>
</feature>
<evidence type="ECO:0000259" key="8">
    <source>
        <dbReference type="PROSITE" id="PS50089"/>
    </source>
</evidence>
<dbReference type="GO" id="GO:0017124">
    <property type="term" value="F:SH3 domain binding"/>
    <property type="evidence" value="ECO:0007669"/>
    <property type="project" value="TreeGrafter"/>
</dbReference>
<evidence type="ECO:0000256" key="4">
    <source>
        <dbReference type="PROSITE-ProRule" id="PRU00175"/>
    </source>
</evidence>
<evidence type="ECO:0000256" key="6">
    <source>
        <dbReference type="SAM" id="MobiDB-lite"/>
    </source>
</evidence>
<dbReference type="FunFam" id="3.30.40.10:FF:000015">
    <property type="entry name" value="E3 ubiquitin-protein ligase CBL"/>
    <property type="match status" value="1"/>
</dbReference>
<dbReference type="InterPro" id="IPR017907">
    <property type="entry name" value="Znf_RING_CS"/>
</dbReference>
<dbReference type="Pfam" id="PF02262">
    <property type="entry name" value="Cbl_N"/>
    <property type="match status" value="1"/>
</dbReference>
<reference evidence="10" key="1">
    <citation type="submission" date="2025-08" db="UniProtKB">
        <authorList>
            <consortium name="Ensembl"/>
        </authorList>
    </citation>
    <scope>IDENTIFICATION</scope>
</reference>
<dbReference type="FunFam" id="3.30.505.10:FF:000007">
    <property type="entry name" value="E3 ubiquitin-protein ligase CBL"/>
    <property type="match status" value="1"/>
</dbReference>
<evidence type="ECO:0000313" key="11">
    <source>
        <dbReference type="Proteomes" id="UP000694701"/>
    </source>
</evidence>
<feature type="transmembrane region" description="Helical" evidence="7">
    <location>
        <begin position="147"/>
        <end position="167"/>
    </location>
</feature>
<dbReference type="Pfam" id="PF13920">
    <property type="entry name" value="zf-C3HC4_3"/>
    <property type="match status" value="1"/>
</dbReference>
<dbReference type="GO" id="GO:0001784">
    <property type="term" value="F:phosphotyrosine residue binding"/>
    <property type="evidence" value="ECO:0007669"/>
    <property type="project" value="UniProtKB-UniRule"/>
</dbReference>
<dbReference type="InterPro" id="IPR036860">
    <property type="entry name" value="SH2_dom_sf"/>
</dbReference>
<dbReference type="PROSITE" id="PS51506">
    <property type="entry name" value="CBL_PTB"/>
    <property type="match status" value="1"/>
</dbReference>
<dbReference type="GO" id="GO:0007166">
    <property type="term" value="P:cell surface receptor signaling pathway"/>
    <property type="evidence" value="ECO:0007669"/>
    <property type="project" value="InterPro"/>
</dbReference>
<evidence type="ECO:0000256" key="1">
    <source>
        <dbReference type="ARBA" id="ARBA00022723"/>
    </source>
</evidence>
<dbReference type="InterPro" id="IPR036537">
    <property type="entry name" value="Adaptor_Cbl_N_dom_sf"/>
</dbReference>
<name>A0A8C2J4N4_CYPCA</name>
<dbReference type="GO" id="GO:0016567">
    <property type="term" value="P:protein ubiquitination"/>
    <property type="evidence" value="ECO:0007669"/>
    <property type="project" value="UniProtKB-UniPathway"/>
</dbReference>
<dbReference type="AlphaFoldDB" id="A0A8C2J4N4"/>
<feature type="domain" description="Cbl-PTB" evidence="9">
    <location>
        <begin position="20"/>
        <end position="301"/>
    </location>
</feature>
<evidence type="ECO:0000256" key="2">
    <source>
        <dbReference type="ARBA" id="ARBA00022771"/>
    </source>
</evidence>
<dbReference type="InterPro" id="IPR013083">
    <property type="entry name" value="Znf_RING/FYVE/PHD"/>
</dbReference>
<dbReference type="GO" id="GO:0008270">
    <property type="term" value="F:zinc ion binding"/>
    <property type="evidence" value="ECO:0007669"/>
    <property type="project" value="UniProtKB-KW"/>
</dbReference>
<evidence type="ECO:0000256" key="5">
    <source>
        <dbReference type="RuleBase" id="RU367001"/>
    </source>
</evidence>
<sequence>MATARRSSQTPDTSQSMSQPPTSADRKLFDKVLRRLNKLHKLSTDPRLGLKNSPPYLPELVSETTIHLTEVWAPYRGSMMAVPRGDEGDYLRIHIQHLLDKADRAVLLFKDGKEKMFEETSSYSVNFSKLKFIHLLKRLKTCFVVQGHIYIFCTVFCICTVFCTLFMESAAIKHYLLVMSFLFFFFFWYKFFNLLFFLQPWSTLLRNWNHLAVTHPGYMAFLTYDQVRVRLEHYRHRPGSYIFRLSCTKMGQWAIGHVTSDGTIVQTIPQNTPLFQALIQGFREGCYLYPDGRDVNPDLTSLCSPTHKGREQYELYCEIGSTFQLCKICTERDKDTRIQPCGHLLCQPCLTGWQKSDGHTCPYCRCDIRGTESILIEPYLPTRDRRAGGKEEEEEDEDEEEDHEDVELVMKKMACMKKISQEEYQVPRSSLSPPPLPPKRHSLSPCPSPKPPSRSLSIGRQVSQSNLVGCSVCLSIGFVFRSLGNQIMK</sequence>
<dbReference type="EC" id="2.3.2.27" evidence="5"/>
<dbReference type="Ensembl" id="ENSCCRT00020097474.1">
    <property type="protein sequence ID" value="ENSCCRP00020089167.1"/>
    <property type="gene ID" value="ENSCCRG00020040921.1"/>
</dbReference>
<proteinExistence type="predicted"/>
<feature type="compositionally biased region" description="Acidic residues" evidence="6">
    <location>
        <begin position="391"/>
        <end position="405"/>
    </location>
</feature>
<protein>
    <recommendedName>
        <fullName evidence="5">E3 ubiquitin-protein ligase CBL</fullName>
        <ecNumber evidence="5">2.3.2.27</ecNumber>
    </recommendedName>
</protein>
<evidence type="ECO:0000313" key="10">
    <source>
        <dbReference type="Ensembl" id="ENSCCRP00020089167.1"/>
    </source>
</evidence>
<dbReference type="PANTHER" id="PTHR23007:SF13">
    <property type="entry name" value="E3 UBIQUITIN-PROTEIN LIGASE CBL"/>
    <property type="match status" value="1"/>
</dbReference>
<dbReference type="PROSITE" id="PS50089">
    <property type="entry name" value="ZF_RING_2"/>
    <property type="match status" value="1"/>
</dbReference>
<feature type="domain" description="RING-type" evidence="8">
    <location>
        <begin position="326"/>
        <end position="365"/>
    </location>
</feature>
<feature type="region of interest" description="Disordered" evidence="6">
    <location>
        <begin position="1"/>
        <end position="25"/>
    </location>
</feature>
<dbReference type="SMART" id="SM00184">
    <property type="entry name" value="RING"/>
    <property type="match status" value="1"/>
</dbReference>
<comment type="catalytic activity">
    <reaction evidence="5">
        <text>S-ubiquitinyl-[E2 ubiquitin-conjugating enzyme]-L-cysteine + [acceptor protein]-L-lysine = [E2 ubiquitin-conjugating enzyme]-L-cysteine + N(6)-ubiquitinyl-[acceptor protein]-L-lysine.</text>
        <dbReference type="EC" id="2.3.2.27"/>
    </reaction>
</comment>
<dbReference type="Gene3D" id="3.30.505.10">
    <property type="entry name" value="SH2 domain"/>
    <property type="match status" value="1"/>
</dbReference>
<accession>A0A8C2J4N4</accession>
<dbReference type="SUPFAM" id="SSF55550">
    <property type="entry name" value="SH2 domain"/>
    <property type="match status" value="1"/>
</dbReference>
<dbReference type="Proteomes" id="UP000694701">
    <property type="component" value="Unplaced"/>
</dbReference>
<dbReference type="InterPro" id="IPR024159">
    <property type="entry name" value="Cbl_PTB"/>
</dbReference>
<keyword evidence="5" id="KW-0106">Calcium</keyword>
<dbReference type="CDD" id="cd09920">
    <property type="entry name" value="SH2_Cbl-b_TKB"/>
    <property type="match status" value="1"/>
</dbReference>
<dbReference type="InterPro" id="IPR024162">
    <property type="entry name" value="Adaptor_Cbl"/>
</dbReference>
<dbReference type="PROSITE" id="PS00518">
    <property type="entry name" value="ZF_RING_1"/>
    <property type="match status" value="1"/>
</dbReference>
<dbReference type="SUPFAM" id="SSF57850">
    <property type="entry name" value="RING/U-box"/>
    <property type="match status" value="1"/>
</dbReference>
<keyword evidence="2 4" id="KW-0863">Zinc-finger</keyword>
<dbReference type="GO" id="GO:0030971">
    <property type="term" value="F:receptor tyrosine kinase binding"/>
    <property type="evidence" value="ECO:0007669"/>
    <property type="project" value="TreeGrafter"/>
</dbReference>
<keyword evidence="3 5" id="KW-0862">Zinc</keyword>
<keyword evidence="5" id="KW-0808">Transferase</keyword>
<keyword evidence="5" id="KW-0833">Ubl conjugation pathway</keyword>
<comment type="domain">
    <text evidence="5">The N-terminus is composed of the phosphotyrosine binding (PTB) domain, a short linker region and the RING-type zinc finger. The PTB domain, which is also called TKB (tyrosine kinase binding) domain, is composed of three different subdomains: a four-helix bundle (4H), a calcium-binding EF hand and a divergent SH2 domain.</text>
</comment>
<keyword evidence="7" id="KW-1133">Transmembrane helix</keyword>
<dbReference type="GO" id="GO:0005886">
    <property type="term" value="C:plasma membrane"/>
    <property type="evidence" value="ECO:0007669"/>
    <property type="project" value="TreeGrafter"/>
</dbReference>
<dbReference type="PANTHER" id="PTHR23007">
    <property type="entry name" value="CBL"/>
    <property type="match status" value="1"/>
</dbReference>
<dbReference type="InterPro" id="IPR001841">
    <property type="entry name" value="Znf_RING"/>
</dbReference>
<keyword evidence="1 5" id="KW-0479">Metal-binding</keyword>
<evidence type="ECO:0000256" key="3">
    <source>
        <dbReference type="ARBA" id="ARBA00022833"/>
    </source>
</evidence>
<dbReference type="GO" id="GO:0061630">
    <property type="term" value="F:ubiquitin protein ligase activity"/>
    <property type="evidence" value="ECO:0007669"/>
    <property type="project" value="UniProtKB-EC"/>
</dbReference>